<accession>A0A0F9F3U7</accession>
<dbReference type="InterPro" id="IPR047654">
    <property type="entry name" value="IS1634_transpos"/>
</dbReference>
<dbReference type="InterPro" id="IPR002559">
    <property type="entry name" value="Transposase_11"/>
</dbReference>
<evidence type="ECO:0000259" key="1">
    <source>
        <dbReference type="Pfam" id="PF01609"/>
    </source>
</evidence>
<reference evidence="2" key="1">
    <citation type="journal article" date="2015" name="Nature">
        <title>Complex archaea that bridge the gap between prokaryotes and eukaryotes.</title>
        <authorList>
            <person name="Spang A."/>
            <person name="Saw J.H."/>
            <person name="Jorgensen S.L."/>
            <person name="Zaremba-Niedzwiedzka K."/>
            <person name="Martijn J."/>
            <person name="Lind A.E."/>
            <person name="van Eijk R."/>
            <person name="Schleper C."/>
            <person name="Guy L."/>
            <person name="Ettema T.J."/>
        </authorList>
    </citation>
    <scope>NUCLEOTIDE SEQUENCE</scope>
</reference>
<proteinExistence type="predicted"/>
<dbReference type="AlphaFoldDB" id="A0A0F9F3U7"/>
<protein>
    <recommendedName>
        <fullName evidence="1">Transposase IS4-like domain-containing protein</fullName>
    </recommendedName>
</protein>
<name>A0A0F9F3U7_9ZZZZ</name>
<evidence type="ECO:0000313" key="2">
    <source>
        <dbReference type="EMBL" id="KKL81104.1"/>
    </source>
</evidence>
<dbReference type="NCBIfam" id="NF033559">
    <property type="entry name" value="transpos_IS1634"/>
    <property type="match status" value="1"/>
</dbReference>
<feature type="non-terminal residue" evidence="2">
    <location>
        <position position="483"/>
    </location>
</feature>
<comment type="caution">
    <text evidence="2">The sequence shown here is derived from an EMBL/GenBank/DDBJ whole genome shotgun (WGS) entry which is preliminary data.</text>
</comment>
<sequence>MVFIFEKKVKAKYKTYTYLCLGHGKRVNGKTKRIWEVILCRKDQVEESLQEIKRKLSRKLPEPREYAFGLVYALFSISKELNLIEIVNECTIKREQGFLVGEYITLLAINRAVALNSKCQVRKWFDKTALSRYFPDISESLTTQNILNQMGYLDQETIRQVEEIICKKLFSKFRLKSDCFLFDPTNFFTYIREYKKNTIAQRGYNKRKRNDLRQVSMSLLVTRDECNLPLMHETYDGNVPDATHFKQVLVLMEQRFKAIGLELPKITLVFDKGNNSEDAYKFLDSKGIHFVSSIRPSMIISIPLLGVPLSKYEELWTKKNGRKVFGYRTTTTAYIGKNKQNTLIATFDEDTFILQEYNLDEGINKAILKLEEFIRTQLNSKPQWKDPKKVVIKIERDILKNKKLQAIIAYSIEKISNGLEITWKIDAAAREEYLKDLGKSIIFSSRNEWSTLEIVKTYRAQIKVEQQFKELNKRDRLSVMPIY</sequence>
<dbReference type="GO" id="GO:0003677">
    <property type="term" value="F:DNA binding"/>
    <property type="evidence" value="ECO:0007669"/>
    <property type="project" value="InterPro"/>
</dbReference>
<feature type="domain" description="Transposase IS4-like" evidence="1">
    <location>
        <begin position="200"/>
        <end position="473"/>
    </location>
</feature>
<dbReference type="PANTHER" id="PTHR34614">
    <property type="match status" value="1"/>
</dbReference>
<dbReference type="PANTHER" id="PTHR34614:SF2">
    <property type="entry name" value="TRANSPOSASE IS4-LIKE DOMAIN-CONTAINING PROTEIN"/>
    <property type="match status" value="1"/>
</dbReference>
<dbReference type="GO" id="GO:0004803">
    <property type="term" value="F:transposase activity"/>
    <property type="evidence" value="ECO:0007669"/>
    <property type="project" value="InterPro"/>
</dbReference>
<dbReference type="EMBL" id="LAZR01022661">
    <property type="protein sequence ID" value="KKL81104.1"/>
    <property type="molecule type" value="Genomic_DNA"/>
</dbReference>
<dbReference type="Pfam" id="PF01609">
    <property type="entry name" value="DDE_Tnp_1"/>
    <property type="match status" value="1"/>
</dbReference>
<dbReference type="GO" id="GO:0006313">
    <property type="term" value="P:DNA transposition"/>
    <property type="evidence" value="ECO:0007669"/>
    <property type="project" value="InterPro"/>
</dbReference>
<organism evidence="2">
    <name type="scientific">marine sediment metagenome</name>
    <dbReference type="NCBI Taxonomy" id="412755"/>
    <lineage>
        <taxon>unclassified sequences</taxon>
        <taxon>metagenomes</taxon>
        <taxon>ecological metagenomes</taxon>
    </lineage>
</organism>
<gene>
    <name evidence="2" type="ORF">LCGC14_1998110</name>
</gene>